<sequence>MNSLKIAARDEPVFPPAKHLHPLRDLSHTKNPRSMTLKKRAGILYVKCEDTHALLESIDSDPENYPIFRAPDGENEGKSKLYERPDWRAQHESGHPPGAYLRLKGIIENCEMECRCDEHGNLQDSWVHKAPYCNPLTLKMCRDWYNCICMSDEEPGDSDKSNLFYKPPLSEYMAERRMELQMQATEDRIFDVHRGEQLVREDASLTGTQFISEIDIGPPVDRTQVPGTAEPYEVEGPMPSREHRSRRARTWDWIRRLSRGAGRAWGARVLDRTFNRGHGGLRGGSGKGKGPGSPGKGLFRKRANVFPDDTTYRHVHVGSEQTSGAGTQDADAGAGAEAESHGRFKI</sequence>
<reference evidence="2 3" key="1">
    <citation type="submission" date="2019-10" db="EMBL/GenBank/DDBJ databases">
        <authorList>
            <person name="Palmer J.M."/>
        </authorList>
    </citation>
    <scope>NUCLEOTIDE SEQUENCE [LARGE SCALE GENOMIC DNA]</scope>
    <source>
        <strain evidence="2 3">TWF696</strain>
    </source>
</reference>
<evidence type="ECO:0000256" key="1">
    <source>
        <dbReference type="SAM" id="MobiDB-lite"/>
    </source>
</evidence>
<evidence type="ECO:0000313" key="2">
    <source>
        <dbReference type="EMBL" id="KAK6344255.1"/>
    </source>
</evidence>
<evidence type="ECO:0000313" key="3">
    <source>
        <dbReference type="Proteomes" id="UP001375240"/>
    </source>
</evidence>
<dbReference type="EMBL" id="JAVHNQ010000006">
    <property type="protein sequence ID" value="KAK6344255.1"/>
    <property type="molecule type" value="Genomic_DNA"/>
</dbReference>
<feature type="compositionally biased region" description="Low complexity" evidence="1">
    <location>
        <begin position="322"/>
        <end position="337"/>
    </location>
</feature>
<proteinExistence type="predicted"/>
<protein>
    <submittedName>
        <fullName evidence="2">Uncharacterized protein</fullName>
    </submittedName>
</protein>
<dbReference type="Proteomes" id="UP001375240">
    <property type="component" value="Unassembled WGS sequence"/>
</dbReference>
<feature type="region of interest" description="Disordered" evidence="1">
    <location>
        <begin position="318"/>
        <end position="346"/>
    </location>
</feature>
<accession>A0AAV9UMD6</accession>
<name>A0AAV9UMD6_9PEZI</name>
<feature type="region of interest" description="Disordered" evidence="1">
    <location>
        <begin position="274"/>
        <end position="301"/>
    </location>
</feature>
<comment type="caution">
    <text evidence="2">The sequence shown here is derived from an EMBL/GenBank/DDBJ whole genome shotgun (WGS) entry which is preliminary data.</text>
</comment>
<dbReference type="AlphaFoldDB" id="A0AAV9UMD6"/>
<organism evidence="2 3">
    <name type="scientific">Orbilia brochopaga</name>
    <dbReference type="NCBI Taxonomy" id="3140254"/>
    <lineage>
        <taxon>Eukaryota</taxon>
        <taxon>Fungi</taxon>
        <taxon>Dikarya</taxon>
        <taxon>Ascomycota</taxon>
        <taxon>Pezizomycotina</taxon>
        <taxon>Orbiliomycetes</taxon>
        <taxon>Orbiliales</taxon>
        <taxon>Orbiliaceae</taxon>
        <taxon>Orbilia</taxon>
    </lineage>
</organism>
<keyword evidence="3" id="KW-1185">Reference proteome</keyword>
<gene>
    <name evidence="2" type="ORF">TWF696_007897</name>
</gene>
<feature type="compositionally biased region" description="Gly residues" evidence="1">
    <location>
        <begin position="277"/>
        <end position="295"/>
    </location>
</feature>